<evidence type="ECO:0000256" key="1">
    <source>
        <dbReference type="SAM" id="SignalP"/>
    </source>
</evidence>
<comment type="caution">
    <text evidence="2">The sequence shown here is derived from an EMBL/GenBank/DDBJ whole genome shotgun (WGS) entry which is preliminary data.</text>
</comment>
<dbReference type="EMBL" id="JACXWD010000080">
    <property type="protein sequence ID" value="MBD3869373.1"/>
    <property type="molecule type" value="Genomic_DNA"/>
</dbReference>
<feature type="chain" id="PRO_5035279180" description="Lipoprotein" evidence="1">
    <location>
        <begin position="27"/>
        <end position="175"/>
    </location>
</feature>
<evidence type="ECO:0008006" key="4">
    <source>
        <dbReference type="Google" id="ProtNLM"/>
    </source>
</evidence>
<accession>A0A8J7CMH3</accession>
<name>A0A8J7CMH3_9BACT</name>
<organism evidence="2 3">
    <name type="scientific">Candidatus Polarisedimenticola svalbardensis</name>
    <dbReference type="NCBI Taxonomy" id="2886004"/>
    <lineage>
        <taxon>Bacteria</taxon>
        <taxon>Pseudomonadati</taxon>
        <taxon>Acidobacteriota</taxon>
        <taxon>Candidatus Polarisedimenticolia</taxon>
        <taxon>Candidatus Polarisedimenticolales</taxon>
        <taxon>Candidatus Polarisedimenticolaceae</taxon>
        <taxon>Candidatus Polarisedimenticola</taxon>
    </lineage>
</organism>
<gene>
    <name evidence="2" type="ORF">IFK94_14730</name>
</gene>
<reference evidence="2 3" key="1">
    <citation type="submission" date="2020-08" db="EMBL/GenBank/DDBJ databases">
        <title>Acidobacteriota in marine sediments use diverse sulfur dissimilation pathways.</title>
        <authorList>
            <person name="Wasmund K."/>
        </authorList>
    </citation>
    <scope>NUCLEOTIDE SEQUENCE [LARGE SCALE GENOMIC DNA]</scope>
    <source>
        <strain evidence="2">MAG AM4</strain>
    </source>
</reference>
<dbReference type="Proteomes" id="UP000648239">
    <property type="component" value="Unassembled WGS sequence"/>
</dbReference>
<keyword evidence="1" id="KW-0732">Signal</keyword>
<feature type="signal peptide" evidence="1">
    <location>
        <begin position="1"/>
        <end position="26"/>
    </location>
</feature>
<proteinExistence type="predicted"/>
<protein>
    <recommendedName>
        <fullName evidence="4">Lipoprotein</fullName>
    </recommendedName>
</protein>
<evidence type="ECO:0000313" key="3">
    <source>
        <dbReference type="Proteomes" id="UP000648239"/>
    </source>
</evidence>
<evidence type="ECO:0000313" key="2">
    <source>
        <dbReference type="EMBL" id="MBD3869373.1"/>
    </source>
</evidence>
<dbReference type="AlphaFoldDB" id="A0A8J7CMH3"/>
<dbReference type="PROSITE" id="PS51257">
    <property type="entry name" value="PROKAR_LIPOPROTEIN"/>
    <property type="match status" value="1"/>
</dbReference>
<sequence length="175" mass="18242">MRTNSFMKIALLLLAVLVLMAGGCNGAVDDPDSSVILQLAVTESPSITGQDEGGVCNFTITEWSADFINAPKNSSAVTSPYNDIIVRSWVVSYSWPGNAGIVPPPDRLLPVPGTVPANGQQSITFSPILFDDLTGAMAGTSAIMTMSVDAVTQTGDPVGLTILEQLDIESCAVVP</sequence>